<sequence length="120" mass="13940">MDSTEPRITLHPHDRRVRVVIDGTLIADTTCATELRERGYPPRQYLPRDDVRMERLTPSDTLTHCPFKGDAVYFSFGEHQDVAWSYQQPEEGMEAIAGRLAFYGGEWMRVVDPKRLCQQR</sequence>
<organism evidence="2 3">
    <name type="scientific">Billgrantia campisalis</name>
    <dbReference type="NCBI Taxonomy" id="74661"/>
    <lineage>
        <taxon>Bacteria</taxon>
        <taxon>Pseudomonadati</taxon>
        <taxon>Pseudomonadota</taxon>
        <taxon>Gammaproteobacteria</taxon>
        <taxon>Oceanospirillales</taxon>
        <taxon>Halomonadaceae</taxon>
        <taxon>Billgrantia</taxon>
    </lineage>
</organism>
<evidence type="ECO:0000259" key="1">
    <source>
        <dbReference type="Pfam" id="PF04248"/>
    </source>
</evidence>
<dbReference type="PANTHER" id="PTHR34310:SF8">
    <property type="entry name" value="CONSERVED PROTEIN"/>
    <property type="match status" value="1"/>
</dbReference>
<feature type="domain" description="DUF427" evidence="1">
    <location>
        <begin position="17"/>
        <end position="104"/>
    </location>
</feature>
<evidence type="ECO:0000313" key="3">
    <source>
        <dbReference type="Proteomes" id="UP000814385"/>
    </source>
</evidence>
<dbReference type="Pfam" id="PF04248">
    <property type="entry name" value="NTP_transf_9"/>
    <property type="match status" value="1"/>
</dbReference>
<dbReference type="InterPro" id="IPR038694">
    <property type="entry name" value="DUF427_sf"/>
</dbReference>
<dbReference type="Proteomes" id="UP000814385">
    <property type="component" value="Unassembled WGS sequence"/>
</dbReference>
<proteinExistence type="predicted"/>
<protein>
    <submittedName>
        <fullName evidence="2">DUF427 domain-containing protein</fullName>
    </submittedName>
</protein>
<comment type="caution">
    <text evidence="2">The sequence shown here is derived from an EMBL/GenBank/DDBJ whole genome shotgun (WGS) entry which is preliminary data.</text>
</comment>
<keyword evidence="3" id="KW-1185">Reference proteome</keyword>
<evidence type="ECO:0000313" key="2">
    <source>
        <dbReference type="EMBL" id="MCG6659798.1"/>
    </source>
</evidence>
<dbReference type="EMBL" id="JABFUC010000022">
    <property type="protein sequence ID" value="MCG6659798.1"/>
    <property type="molecule type" value="Genomic_DNA"/>
</dbReference>
<dbReference type="Gene3D" id="2.170.150.40">
    <property type="entry name" value="Domain of unknown function (DUF427)"/>
    <property type="match status" value="1"/>
</dbReference>
<dbReference type="PANTHER" id="PTHR34310">
    <property type="entry name" value="DUF427 DOMAIN PROTEIN (AFU_ORTHOLOGUE AFUA_3G02220)"/>
    <property type="match status" value="1"/>
</dbReference>
<gene>
    <name evidence="2" type="ORF">HOP52_18790</name>
</gene>
<dbReference type="InterPro" id="IPR007361">
    <property type="entry name" value="DUF427"/>
</dbReference>
<name>A0ABS9PDE9_9GAMM</name>
<reference evidence="2 3" key="1">
    <citation type="submission" date="2020-05" db="EMBL/GenBank/DDBJ databases">
        <title>Comparative genomic analysis of denitrifying bacteria from Halomonas genus.</title>
        <authorList>
            <person name="Wang L."/>
            <person name="Shao Z."/>
        </authorList>
    </citation>
    <scope>NUCLEOTIDE SEQUENCE [LARGE SCALE GENOMIC DNA]</scope>
    <source>
        <strain evidence="2 3">A4</strain>
    </source>
</reference>
<accession>A0ABS9PDE9</accession>